<gene>
    <name evidence="1" type="ORF">A946_02155</name>
    <name evidence="2" type="ORF">kam1_1287</name>
</gene>
<reference evidence="4" key="3">
    <citation type="submission" date="2019-03" db="EMBL/GenBank/DDBJ databases">
        <title>Complete genome of Methylacidiphilum kamchatkense Kam1.</title>
        <authorList>
            <person name="Kruse T."/>
            <person name="Murarilal Ratnadevi C."/>
            <person name="Erikstad H.-A."/>
            <person name="Birkeland N.-K."/>
        </authorList>
    </citation>
    <scope>NUCLEOTIDE SEQUENCE [LARGE SCALE GENOMIC DNA]</scope>
    <source>
        <strain evidence="4">kam1</strain>
    </source>
</reference>
<proteinExistence type="predicted"/>
<dbReference type="Proteomes" id="UP000031594">
    <property type="component" value="Unassembled WGS sequence"/>
</dbReference>
<organism evidence="2 4">
    <name type="scientific">Methylacidiphilum kamchatkense Kam1</name>
    <dbReference type="NCBI Taxonomy" id="1202785"/>
    <lineage>
        <taxon>Bacteria</taxon>
        <taxon>Pseudomonadati</taxon>
        <taxon>Verrucomicrobiota</taxon>
        <taxon>Methylacidiphilae</taxon>
        <taxon>Methylacidiphilales</taxon>
        <taxon>Methylacidiphilaceae</taxon>
        <taxon>Methylacidiphilum (ex Ratnadevi et al. 2023)</taxon>
    </lineage>
</organism>
<dbReference type="Gene3D" id="3.30.70.1890">
    <property type="match status" value="1"/>
</dbReference>
<reference evidence="2" key="2">
    <citation type="journal article" date="2019" name="BMC Genomics">
        <title>Complete genome sequence analysis of the thermoacidophilic verrucomicrobial methanotroph 'Candidatus Methylacidiphilum kamchatkense' strain Kam1 and comparison with its closest relatives.</title>
        <authorList>
            <person name="Kruse T."/>
            <person name="Ratnadevi C.M."/>
            <person name="Erikstad H.A."/>
            <person name="Birkeland N.K."/>
        </authorList>
    </citation>
    <scope>NUCLEOTIDE SEQUENCE</scope>
    <source>
        <strain evidence="2">Kam1</strain>
    </source>
</reference>
<evidence type="ECO:0000313" key="1">
    <source>
        <dbReference type="EMBL" id="KIE59487.1"/>
    </source>
</evidence>
<sequence length="76" mass="9056">MRLILRLKPEDKKATLPIHYNEFIQAFIYNFLDYELSNQLHEEGFVEGKRGSKQLLANLTGLLDFIRSRLRYLLED</sequence>
<dbReference type="EMBL" id="CP037899">
    <property type="protein sequence ID" value="QDQ42512.1"/>
    <property type="molecule type" value="Genomic_DNA"/>
</dbReference>
<reference evidence="1 3" key="1">
    <citation type="submission" date="2014-08" db="EMBL/GenBank/DDBJ databases">
        <title>Methylacidiphilum kamchatkense strain Kam1 draft genome sequence.</title>
        <authorList>
            <person name="Birkeland N.-K."/>
            <person name="Erikstad H.A."/>
        </authorList>
    </citation>
    <scope>NUCLEOTIDE SEQUENCE [LARGE SCALE GENOMIC DNA]</scope>
    <source>
        <strain evidence="1 3">Kam1</strain>
    </source>
</reference>
<protein>
    <submittedName>
        <fullName evidence="2">Uncharacterized protein</fullName>
    </submittedName>
</protein>
<evidence type="ECO:0000313" key="3">
    <source>
        <dbReference type="Proteomes" id="UP000031594"/>
    </source>
</evidence>
<name>A0A0C1RN84_9BACT</name>
<dbReference type="AlphaFoldDB" id="A0A0C1RN84"/>
<keyword evidence="3" id="KW-1185">Reference proteome</keyword>
<evidence type="ECO:0000313" key="2">
    <source>
        <dbReference type="EMBL" id="QDQ42512.1"/>
    </source>
</evidence>
<evidence type="ECO:0000313" key="4">
    <source>
        <dbReference type="Proteomes" id="UP000315925"/>
    </source>
</evidence>
<dbReference type="Proteomes" id="UP000315925">
    <property type="component" value="Chromosome"/>
</dbReference>
<accession>A0A0C1RN84</accession>
<dbReference type="KEGG" id="mkc:kam1_1287"/>
<dbReference type="EMBL" id="JQNX01000001">
    <property type="protein sequence ID" value="KIE59487.1"/>
    <property type="molecule type" value="Genomic_DNA"/>
</dbReference>
<dbReference type="InterPro" id="IPR045747">
    <property type="entry name" value="CRISPR-assoc_prot_Cas6_N_sf"/>
</dbReference>